<comment type="similarity">
    <text evidence="1">Belongs to the protein-tyrosine phosphatase family.</text>
</comment>
<accession>A0A7K1GNV4</accession>
<dbReference type="InterPro" id="IPR026893">
    <property type="entry name" value="Tyr/Ser_Pase_IphP-type"/>
</dbReference>
<dbReference type="InterPro" id="IPR029021">
    <property type="entry name" value="Prot-tyrosine_phosphatase-like"/>
</dbReference>
<dbReference type="PANTHER" id="PTHR31126:SF1">
    <property type="entry name" value="TYROSINE SPECIFIC PROTEIN PHOSPHATASES DOMAIN-CONTAINING PROTEIN"/>
    <property type="match status" value="1"/>
</dbReference>
<dbReference type="EMBL" id="WMJY01000029">
    <property type="protein sequence ID" value="MTH30521.1"/>
    <property type="molecule type" value="Genomic_DNA"/>
</dbReference>
<dbReference type="SUPFAM" id="SSF52799">
    <property type="entry name" value="(Phosphotyrosine protein) phosphatases II"/>
    <property type="match status" value="1"/>
</dbReference>
<evidence type="ECO:0000256" key="1">
    <source>
        <dbReference type="ARBA" id="ARBA00009580"/>
    </source>
</evidence>
<sequence length="261" mass="29773">MSNTKKQLQSNLITSEIKLDGQCNFRDLGGLVNKDRLALKKEIIFRSGQLNELTPADIKLLDTLNLSTVIDFRSAEETKMQPHRLPPSIRTTYHLPITPGNITPASIEEIVRDGNLKGANDFLFEIYKQLVLENQKEYTLFFQKLQTNNGSPTLFNCTAGKDRTGFAAILFLSALDFDLDIIYTDYLKTNQAVGPTLDKVISSFGFQNKKQSQTFYELMTVKEAFINHVFSTIKNHYLSMDNYLEKQLGINKNILKEIYLE</sequence>
<protein>
    <submittedName>
        <fullName evidence="2">Protein-tyrosine-phosphatase</fullName>
    </submittedName>
</protein>
<dbReference type="Proteomes" id="UP000488936">
    <property type="component" value="Unassembled WGS sequence"/>
</dbReference>
<dbReference type="Pfam" id="PF13350">
    <property type="entry name" value="Y_phosphatase3"/>
    <property type="match status" value="1"/>
</dbReference>
<dbReference type="OrthoDB" id="1188001at2"/>
<proteinExistence type="inferred from homology"/>
<dbReference type="GO" id="GO:0004721">
    <property type="term" value="F:phosphoprotein phosphatase activity"/>
    <property type="evidence" value="ECO:0007669"/>
    <property type="project" value="InterPro"/>
</dbReference>
<evidence type="ECO:0000313" key="2">
    <source>
        <dbReference type="EMBL" id="MTH30521.1"/>
    </source>
</evidence>
<comment type="caution">
    <text evidence="2">The sequence shown here is derived from an EMBL/GenBank/DDBJ whole genome shotgun (WGS) entry which is preliminary data.</text>
</comment>
<dbReference type="RefSeq" id="WP_155036505.1">
    <property type="nucleotide sequence ID" value="NZ_JAYMMG010000005.1"/>
</dbReference>
<dbReference type="AlphaFoldDB" id="A0A7K1GNV4"/>
<dbReference type="Gene3D" id="3.90.190.10">
    <property type="entry name" value="Protein tyrosine phosphatase superfamily"/>
    <property type="match status" value="1"/>
</dbReference>
<dbReference type="PANTHER" id="PTHR31126">
    <property type="entry name" value="TYROSINE-PROTEIN PHOSPHATASE"/>
    <property type="match status" value="1"/>
</dbReference>
<evidence type="ECO:0000313" key="3">
    <source>
        <dbReference type="Proteomes" id="UP000488936"/>
    </source>
</evidence>
<gene>
    <name evidence="2" type="ORF">GJV77_11495</name>
</gene>
<reference evidence="2 3" key="1">
    <citation type="journal article" date="2006" name="Int. J. Syst. Evol. Microbiol.">
        <title>Myroides pelagicus sp. nov., isolated from seawater in Thailand.</title>
        <authorList>
            <person name="Yoon J."/>
            <person name="Maneerat S."/>
            <person name="Kawai F."/>
            <person name="Yokota A."/>
        </authorList>
    </citation>
    <scope>NUCLEOTIDE SEQUENCE [LARGE SCALE GENOMIC DNA]</scope>
    <source>
        <strain evidence="2 3">SM1T</strain>
    </source>
</reference>
<organism evidence="2 3">
    <name type="scientific">Myroides pelagicus</name>
    <dbReference type="NCBI Taxonomy" id="270914"/>
    <lineage>
        <taxon>Bacteria</taxon>
        <taxon>Pseudomonadati</taxon>
        <taxon>Bacteroidota</taxon>
        <taxon>Flavobacteriia</taxon>
        <taxon>Flavobacteriales</taxon>
        <taxon>Flavobacteriaceae</taxon>
        <taxon>Myroides</taxon>
    </lineage>
</organism>
<keyword evidence="3" id="KW-1185">Reference proteome</keyword>
<name>A0A7K1GNV4_9FLAO</name>